<feature type="region of interest" description="Disordered" evidence="1">
    <location>
        <begin position="62"/>
        <end position="95"/>
    </location>
</feature>
<sequence>MAKNDVDKEVKDREKGVGELEKKGFASSVSQLDSISQAVAKIKQHKDITGAEEEARIRLKKTEEALGIPSTEQEQQDSPLLSGDTVDGPAPSPQNACLFQQQQQAEPVQNAASNRFFSSCAIL</sequence>
<dbReference type="RefSeq" id="WP_017376015.1">
    <property type="nucleotide sequence ID" value="NZ_CP012508.1"/>
</dbReference>
<evidence type="ECO:0000256" key="1">
    <source>
        <dbReference type="SAM" id="MobiDB-lite"/>
    </source>
</evidence>
<accession>A0A1L6TDY0</accession>
<protein>
    <submittedName>
        <fullName evidence="2">Nucleotidyltransferase</fullName>
    </submittedName>
</protein>
<feature type="compositionally biased region" description="Polar residues" evidence="1">
    <location>
        <begin position="70"/>
        <end position="79"/>
    </location>
</feature>
<proteinExistence type="predicted"/>
<organism evidence="2 3">
    <name type="scientific">Piscirickettsia salmonis</name>
    <dbReference type="NCBI Taxonomy" id="1238"/>
    <lineage>
        <taxon>Bacteria</taxon>
        <taxon>Pseudomonadati</taxon>
        <taxon>Pseudomonadota</taxon>
        <taxon>Gammaproteobacteria</taxon>
        <taxon>Thiotrichales</taxon>
        <taxon>Piscirickettsiaceae</taxon>
        <taxon>Piscirickettsia</taxon>
    </lineage>
</organism>
<dbReference type="EMBL" id="CP012508">
    <property type="protein sequence ID" value="ALB23649.1"/>
    <property type="molecule type" value="Genomic_DNA"/>
</dbReference>
<name>A0A1L6TDY0_PISSA</name>
<dbReference type="Proteomes" id="UP000029558">
    <property type="component" value="Chromosome"/>
</dbReference>
<reference evidence="2 3" key="1">
    <citation type="journal article" date="2014" name="Genome Announc.">
        <title>Comparative Genome Analysis of Two Isolates of the Fish Pathogen Piscirickettsia salmonis from Different Hosts Reveals Major Differences in Virulence-Associated Secretion Systems.</title>
        <authorList>
            <person name="Bohle H."/>
            <person name="Henriquez P."/>
            <person name="Grothusen H."/>
            <person name="Navas E."/>
            <person name="Sandoval A."/>
            <person name="Bustamante F."/>
            <person name="Bustos P."/>
            <person name="Mancilla M."/>
        </authorList>
    </citation>
    <scope>NUCLEOTIDE SEQUENCE [LARGE SCALE GENOMIC DNA]</scope>
    <source>
        <strain evidence="3">B1-32597</strain>
    </source>
</reference>
<evidence type="ECO:0000313" key="2">
    <source>
        <dbReference type="EMBL" id="ALB23649.1"/>
    </source>
</evidence>
<dbReference type="OrthoDB" id="9995070at2"/>
<dbReference type="AlphaFoldDB" id="A0A1L6TDY0"/>
<feature type="region of interest" description="Disordered" evidence="1">
    <location>
        <begin position="1"/>
        <end position="31"/>
    </location>
</feature>
<gene>
    <name evidence="2" type="ORF">KU39_2471</name>
</gene>
<evidence type="ECO:0000313" key="3">
    <source>
        <dbReference type="Proteomes" id="UP000029558"/>
    </source>
</evidence>
<feature type="compositionally biased region" description="Basic and acidic residues" evidence="1">
    <location>
        <begin position="1"/>
        <end position="24"/>
    </location>
</feature>